<gene>
    <name evidence="1" type="ORF">E5987_07375</name>
</gene>
<sequence length="125" mass="14342">MPAIHCPKQTHADRWQKMTPDAAVRRCIAEALFAHGATLNETVETLNLNRHTAEGWRYVYLCGLNGSVCRLFDRASQREFIVPLLKDGFGYKVISRTFGLDLWFVRDTARSFRRGLLDYEGGLHE</sequence>
<dbReference type="OrthoDB" id="10002362at2"/>
<dbReference type="Proteomes" id="UP000472580">
    <property type="component" value="Unassembled WGS sequence"/>
</dbReference>
<accession>A0A6L6YJV0</accession>
<keyword evidence="2" id="KW-1185">Reference proteome</keyword>
<dbReference type="RefSeq" id="WP_160335461.1">
    <property type="nucleotide sequence ID" value="NZ_WSRP01000020.1"/>
</dbReference>
<evidence type="ECO:0000313" key="1">
    <source>
        <dbReference type="EMBL" id="MVX57029.1"/>
    </source>
</evidence>
<protein>
    <submittedName>
        <fullName evidence="1">Uncharacterized protein</fullName>
    </submittedName>
</protein>
<evidence type="ECO:0000313" key="2">
    <source>
        <dbReference type="Proteomes" id="UP000472580"/>
    </source>
</evidence>
<reference evidence="1 2" key="1">
    <citation type="submission" date="2019-12" db="EMBL/GenBank/DDBJ databases">
        <title>Microbes associate with the intestines of laboratory mice.</title>
        <authorList>
            <person name="Navarre W."/>
            <person name="Wong E."/>
        </authorList>
    </citation>
    <scope>NUCLEOTIDE SEQUENCE [LARGE SCALE GENOMIC DNA]</scope>
    <source>
        <strain evidence="1 2">NM82_D38</strain>
    </source>
</reference>
<dbReference type="EMBL" id="WSRP01000020">
    <property type="protein sequence ID" value="MVX57029.1"/>
    <property type="molecule type" value="Genomic_DNA"/>
</dbReference>
<proteinExistence type="predicted"/>
<name>A0A6L6YJV0_9BURK</name>
<comment type="caution">
    <text evidence="1">The sequence shown here is derived from an EMBL/GenBank/DDBJ whole genome shotgun (WGS) entry which is preliminary data.</text>
</comment>
<organism evidence="1 2">
    <name type="scientific">Parasutterella muris</name>
    <dbReference type="NCBI Taxonomy" id="2565572"/>
    <lineage>
        <taxon>Bacteria</taxon>
        <taxon>Pseudomonadati</taxon>
        <taxon>Pseudomonadota</taxon>
        <taxon>Betaproteobacteria</taxon>
        <taxon>Burkholderiales</taxon>
        <taxon>Sutterellaceae</taxon>
        <taxon>Parasutterella</taxon>
    </lineage>
</organism>
<dbReference type="AlphaFoldDB" id="A0A6L6YJV0"/>